<sequence length="100" mass="11819">MEKLRHVEISKAEFDLEGCLKNPLGGKFEDDQGVEFQMMRYYRIVLIFNNFISICLAQRFVSNWRVLPSFKYFAFPLSGRIDYQVWVSPPNDPQFISSEE</sequence>
<proteinExistence type="predicted"/>
<dbReference type="Proteomes" id="UP000823775">
    <property type="component" value="Unassembled WGS sequence"/>
</dbReference>
<keyword evidence="2" id="KW-1185">Reference proteome</keyword>
<evidence type="ECO:0000313" key="1">
    <source>
        <dbReference type="EMBL" id="MCD7462240.1"/>
    </source>
</evidence>
<evidence type="ECO:0000313" key="2">
    <source>
        <dbReference type="Proteomes" id="UP000823775"/>
    </source>
</evidence>
<protein>
    <submittedName>
        <fullName evidence="1">Uncharacterized protein</fullName>
    </submittedName>
</protein>
<accession>A0ABS8STU3</accession>
<comment type="caution">
    <text evidence="1">The sequence shown here is derived from an EMBL/GenBank/DDBJ whole genome shotgun (WGS) entry which is preliminary data.</text>
</comment>
<organism evidence="1 2">
    <name type="scientific">Datura stramonium</name>
    <name type="common">Jimsonweed</name>
    <name type="synonym">Common thornapple</name>
    <dbReference type="NCBI Taxonomy" id="4076"/>
    <lineage>
        <taxon>Eukaryota</taxon>
        <taxon>Viridiplantae</taxon>
        <taxon>Streptophyta</taxon>
        <taxon>Embryophyta</taxon>
        <taxon>Tracheophyta</taxon>
        <taxon>Spermatophyta</taxon>
        <taxon>Magnoliopsida</taxon>
        <taxon>eudicotyledons</taxon>
        <taxon>Gunneridae</taxon>
        <taxon>Pentapetalae</taxon>
        <taxon>asterids</taxon>
        <taxon>lamiids</taxon>
        <taxon>Solanales</taxon>
        <taxon>Solanaceae</taxon>
        <taxon>Solanoideae</taxon>
        <taxon>Datureae</taxon>
        <taxon>Datura</taxon>
    </lineage>
</organism>
<reference evidence="1 2" key="1">
    <citation type="journal article" date="2021" name="BMC Genomics">
        <title>Datura genome reveals duplications of psychoactive alkaloid biosynthetic genes and high mutation rate following tissue culture.</title>
        <authorList>
            <person name="Rajewski A."/>
            <person name="Carter-House D."/>
            <person name="Stajich J."/>
            <person name="Litt A."/>
        </authorList>
    </citation>
    <scope>NUCLEOTIDE SEQUENCE [LARGE SCALE GENOMIC DNA]</scope>
    <source>
        <strain evidence="1">AR-01</strain>
    </source>
</reference>
<gene>
    <name evidence="1" type="ORF">HAX54_048117</name>
</gene>
<dbReference type="EMBL" id="JACEIK010000790">
    <property type="protein sequence ID" value="MCD7462240.1"/>
    <property type="molecule type" value="Genomic_DNA"/>
</dbReference>
<name>A0ABS8STU3_DATST</name>